<reference evidence="1" key="1">
    <citation type="submission" date="2021-01" db="EMBL/GenBank/DDBJ databases">
        <authorList>
            <person name="Sun Q."/>
        </authorList>
    </citation>
    <scope>NUCLEOTIDE SEQUENCE</scope>
    <source>
        <strain evidence="1">YIM B02566</strain>
    </source>
</reference>
<evidence type="ECO:0000313" key="1">
    <source>
        <dbReference type="EMBL" id="MBK1870246.1"/>
    </source>
</evidence>
<organism evidence="1 2">
    <name type="scientific">Taklimakanibacter albus</name>
    <dbReference type="NCBI Taxonomy" id="2800327"/>
    <lineage>
        <taxon>Bacteria</taxon>
        <taxon>Pseudomonadati</taxon>
        <taxon>Pseudomonadota</taxon>
        <taxon>Alphaproteobacteria</taxon>
        <taxon>Hyphomicrobiales</taxon>
        <taxon>Aestuariivirgaceae</taxon>
        <taxon>Taklimakanibacter</taxon>
    </lineage>
</organism>
<accession>A0ACC5RCP0</accession>
<name>A0ACC5RCP0_9HYPH</name>
<protein>
    <submittedName>
        <fullName evidence="1">ABC transporter ATP-binding protein</fullName>
    </submittedName>
</protein>
<keyword evidence="1" id="KW-0067">ATP-binding</keyword>
<evidence type="ECO:0000313" key="2">
    <source>
        <dbReference type="Proteomes" id="UP000616151"/>
    </source>
</evidence>
<sequence length="283" mass="30472">MALIDIDNLVFGYGKAAPVLDGVSLSIAHGERIAILGGNGSGKTTLAQWIAGSLPRPGMTARSGTLHAEGKPWSDWDALKRAETIQFVGQIPSQQISGFAFTVYDELVFGPGNLGLEEAEIRKRADWALDTCNLRHLVERDPFTLSGGEQQRLSIAAALVMQPKALVLDEPTGNFDPESREKLLNQINQLPEDLTVILCDMALKPALAIARRFLLLDEGRIVADSDAQAILAHPRTLEVFGAPAVTEAALAIRAAGRWPEGKPLPLTYGQAEALFKEVSHAHG</sequence>
<keyword evidence="1" id="KW-0547">Nucleotide-binding</keyword>
<gene>
    <name evidence="1" type="ORF">JHL16_28040</name>
</gene>
<keyword evidence="2" id="KW-1185">Reference proteome</keyword>
<proteinExistence type="predicted"/>
<dbReference type="EMBL" id="JAENHL010000008">
    <property type="protein sequence ID" value="MBK1870246.1"/>
    <property type="molecule type" value="Genomic_DNA"/>
</dbReference>
<dbReference type="Proteomes" id="UP000616151">
    <property type="component" value="Unassembled WGS sequence"/>
</dbReference>
<comment type="caution">
    <text evidence="1">The sequence shown here is derived from an EMBL/GenBank/DDBJ whole genome shotgun (WGS) entry which is preliminary data.</text>
</comment>